<comment type="caution">
    <text evidence="5">The sequence shown here is derived from an EMBL/GenBank/DDBJ whole genome shotgun (WGS) entry which is preliminary data.</text>
</comment>
<dbReference type="SUPFAM" id="SSF46894">
    <property type="entry name" value="C-terminal effector domain of the bipartite response regulators"/>
    <property type="match status" value="1"/>
</dbReference>
<dbReference type="PANTHER" id="PTHR43214">
    <property type="entry name" value="TWO-COMPONENT RESPONSE REGULATOR"/>
    <property type="match status" value="1"/>
</dbReference>
<organism evidence="5 6">
    <name type="scientific">Bifidobacterium callitrichos DSM 23973</name>
    <dbReference type="NCBI Taxonomy" id="1437609"/>
    <lineage>
        <taxon>Bacteria</taxon>
        <taxon>Bacillati</taxon>
        <taxon>Actinomycetota</taxon>
        <taxon>Actinomycetes</taxon>
        <taxon>Bifidobacteriales</taxon>
        <taxon>Bifidobacteriaceae</taxon>
        <taxon>Bifidobacterium</taxon>
    </lineage>
</organism>
<dbReference type="Gene3D" id="1.10.10.10">
    <property type="entry name" value="Winged helix-like DNA-binding domain superfamily/Winged helix DNA-binding domain"/>
    <property type="match status" value="1"/>
</dbReference>
<keyword evidence="2" id="KW-0597">Phosphoprotein</keyword>
<dbReference type="SUPFAM" id="SSF52172">
    <property type="entry name" value="CheY-like"/>
    <property type="match status" value="1"/>
</dbReference>
<dbReference type="Gene3D" id="3.40.50.2300">
    <property type="match status" value="1"/>
</dbReference>
<dbReference type="InterPro" id="IPR011006">
    <property type="entry name" value="CheY-like_superfamily"/>
</dbReference>
<dbReference type="EMBL" id="JGYS01000005">
    <property type="protein sequence ID" value="KFI55510.1"/>
    <property type="molecule type" value="Genomic_DNA"/>
</dbReference>
<dbReference type="GO" id="GO:0006355">
    <property type="term" value="P:regulation of DNA-templated transcription"/>
    <property type="evidence" value="ECO:0007669"/>
    <property type="project" value="InterPro"/>
</dbReference>
<feature type="domain" description="HTH luxR-type" evidence="3">
    <location>
        <begin position="143"/>
        <end position="208"/>
    </location>
</feature>
<proteinExistence type="predicted"/>
<dbReference type="Pfam" id="PF00196">
    <property type="entry name" value="GerE"/>
    <property type="match status" value="1"/>
</dbReference>
<dbReference type="InterPro" id="IPR001789">
    <property type="entry name" value="Sig_transdc_resp-reg_receiver"/>
</dbReference>
<evidence type="ECO:0000256" key="2">
    <source>
        <dbReference type="PROSITE-ProRule" id="PRU00169"/>
    </source>
</evidence>
<dbReference type="InterPro" id="IPR036388">
    <property type="entry name" value="WH-like_DNA-bd_sf"/>
</dbReference>
<evidence type="ECO:0000256" key="1">
    <source>
        <dbReference type="ARBA" id="ARBA00023125"/>
    </source>
</evidence>
<evidence type="ECO:0000313" key="5">
    <source>
        <dbReference type="EMBL" id="KFI55510.1"/>
    </source>
</evidence>
<name>A0A087A9R0_9BIFI</name>
<dbReference type="AlphaFoldDB" id="A0A087A9R0"/>
<dbReference type="InterPro" id="IPR000792">
    <property type="entry name" value="Tscrpt_reg_LuxR_C"/>
</dbReference>
<dbReference type="CDD" id="cd00156">
    <property type="entry name" value="REC"/>
    <property type="match status" value="1"/>
</dbReference>
<dbReference type="OrthoDB" id="3243323at2"/>
<dbReference type="InterPro" id="IPR016032">
    <property type="entry name" value="Sig_transdc_resp-reg_C-effctor"/>
</dbReference>
<dbReference type="SMART" id="SM00448">
    <property type="entry name" value="REC"/>
    <property type="match status" value="1"/>
</dbReference>
<feature type="domain" description="Response regulatory" evidence="4">
    <location>
        <begin position="3"/>
        <end position="120"/>
    </location>
</feature>
<dbReference type="eggNOG" id="COG2197">
    <property type="taxonomic scope" value="Bacteria"/>
</dbReference>
<sequence>MITVGIVDNDPYAVSVLSKLLRESGMDVQWGTTSASAALRRCLFESATPQVLVSDVQMDDMNGMELCRQIRQRKTTPGIIMITAYPPKRYLEQAVRAGAQGLYLKTDVAGIRTGVRAAATGDTAQSDSGFLNCVEARNALLRNVSSKSELSERERTVIAMYADGFTTDDIMRKLSVSKGTVATYERRACAKLGAATRAQAVAKYVRLLTTGMTC</sequence>
<dbReference type="InterPro" id="IPR039420">
    <property type="entry name" value="WalR-like"/>
</dbReference>
<dbReference type="STRING" id="1437609.BCAL_0767"/>
<feature type="modified residue" description="4-aspartylphosphate" evidence="2">
    <location>
        <position position="55"/>
    </location>
</feature>
<keyword evidence="1" id="KW-0238">DNA-binding</keyword>
<dbReference type="PROSITE" id="PS50043">
    <property type="entry name" value="HTH_LUXR_2"/>
    <property type="match status" value="1"/>
</dbReference>
<dbReference type="Pfam" id="PF00072">
    <property type="entry name" value="Response_reg"/>
    <property type="match status" value="1"/>
</dbReference>
<dbReference type="RefSeq" id="WP_043165347.1">
    <property type="nucleotide sequence ID" value="NZ_JDUV01000006.1"/>
</dbReference>
<dbReference type="GO" id="GO:0003677">
    <property type="term" value="F:DNA binding"/>
    <property type="evidence" value="ECO:0007669"/>
    <property type="project" value="UniProtKB-KW"/>
</dbReference>
<evidence type="ECO:0000259" key="4">
    <source>
        <dbReference type="PROSITE" id="PS50110"/>
    </source>
</evidence>
<dbReference type="CDD" id="cd06170">
    <property type="entry name" value="LuxR_C_like"/>
    <property type="match status" value="1"/>
</dbReference>
<protein>
    <submittedName>
        <fullName evidence="5">LuxR family transcriptional regulator</fullName>
    </submittedName>
</protein>
<evidence type="ECO:0000313" key="6">
    <source>
        <dbReference type="Proteomes" id="UP000029072"/>
    </source>
</evidence>
<reference evidence="5 6" key="1">
    <citation type="submission" date="2014-03" db="EMBL/GenBank/DDBJ databases">
        <title>Genomics of Bifidobacteria.</title>
        <authorList>
            <person name="Ventura M."/>
            <person name="Milani C."/>
            <person name="Lugli G.A."/>
        </authorList>
    </citation>
    <scope>NUCLEOTIDE SEQUENCE [LARGE SCALE GENOMIC DNA]</scope>
    <source>
        <strain evidence="5 6">DSM 23973</strain>
    </source>
</reference>
<dbReference type="Proteomes" id="UP000029072">
    <property type="component" value="Unassembled WGS sequence"/>
</dbReference>
<evidence type="ECO:0000259" key="3">
    <source>
        <dbReference type="PROSITE" id="PS50043"/>
    </source>
</evidence>
<dbReference type="GO" id="GO:0000160">
    <property type="term" value="P:phosphorelay signal transduction system"/>
    <property type="evidence" value="ECO:0007669"/>
    <property type="project" value="InterPro"/>
</dbReference>
<dbReference type="PRINTS" id="PR00038">
    <property type="entry name" value="HTHLUXR"/>
</dbReference>
<dbReference type="PROSITE" id="PS50110">
    <property type="entry name" value="RESPONSE_REGULATORY"/>
    <property type="match status" value="1"/>
</dbReference>
<gene>
    <name evidence="5" type="ORF">BCAL_0767</name>
</gene>
<accession>A0A087A9R0</accession>
<dbReference type="SMART" id="SM00421">
    <property type="entry name" value="HTH_LUXR"/>
    <property type="match status" value="1"/>
</dbReference>